<dbReference type="Pfam" id="PF01522">
    <property type="entry name" value="Polysacc_deac_1"/>
    <property type="match status" value="1"/>
</dbReference>
<dbReference type="CDD" id="cd10917">
    <property type="entry name" value="CE4_NodB_like_6s_7s"/>
    <property type="match status" value="1"/>
</dbReference>
<dbReference type="Gene3D" id="3.20.20.370">
    <property type="entry name" value="Glycoside hydrolase/deacetylase"/>
    <property type="match status" value="1"/>
</dbReference>
<name>A0ABT1D7S9_9PROT</name>
<evidence type="ECO:0000313" key="7">
    <source>
        <dbReference type="Proteomes" id="UP001523392"/>
    </source>
</evidence>
<dbReference type="Proteomes" id="UP001523392">
    <property type="component" value="Unassembled WGS sequence"/>
</dbReference>
<proteinExistence type="inferred from homology"/>
<dbReference type="InterPro" id="IPR002509">
    <property type="entry name" value="NODB_dom"/>
</dbReference>
<dbReference type="InterPro" id="IPR050248">
    <property type="entry name" value="Polysacc_deacetylase_ArnD"/>
</dbReference>
<sequence>MAGGPEGDGVPLGRRALLAALAVPTSAPPVYLTIDTGWGREAEAIAAILRHHQIRATLFLANEPSFTGEDTLSDAWAPFWRARAAEGHVFASHTWRHWYFRGDPGPGRVRYASRQGHGAEVLDGPALCAELRRPLDRLREIAPAAEILPLWRAPGGITTPNALAMASACGLTHQGWTANGFWGDELDGTRHPNPALARRAIERTRPGEVVVLHWGVRSRQPPFAAVLEEVVSGLLARGLRFATLPPTGVR</sequence>
<protein>
    <recommendedName>
        <fullName evidence="3">Chitooligosaccharide deacetylase</fullName>
    </recommendedName>
    <alternativeName>
        <fullName evidence="4">Nodulation protein B</fullName>
    </alternativeName>
</protein>
<dbReference type="PROSITE" id="PS51677">
    <property type="entry name" value="NODB"/>
    <property type="match status" value="1"/>
</dbReference>
<comment type="function">
    <text evidence="1">Is involved in generating a small heat-stable compound (Nod), an acylated oligomer of N-acetylglucosamine, that stimulates mitosis in various plant protoplasts.</text>
</comment>
<organism evidence="6 7">
    <name type="scientific">Siccirubricoccus soli</name>
    <dbReference type="NCBI Taxonomy" id="2899147"/>
    <lineage>
        <taxon>Bacteria</taxon>
        <taxon>Pseudomonadati</taxon>
        <taxon>Pseudomonadota</taxon>
        <taxon>Alphaproteobacteria</taxon>
        <taxon>Acetobacterales</taxon>
        <taxon>Roseomonadaceae</taxon>
        <taxon>Siccirubricoccus</taxon>
    </lineage>
</organism>
<dbReference type="PANTHER" id="PTHR10587:SF137">
    <property type="entry name" value="4-DEOXY-4-FORMAMIDO-L-ARABINOSE-PHOSPHOUNDECAPRENOL DEFORMYLASE ARND-RELATED"/>
    <property type="match status" value="1"/>
</dbReference>
<dbReference type="RefSeq" id="WP_252953941.1">
    <property type="nucleotide sequence ID" value="NZ_JAFIRR010000086.1"/>
</dbReference>
<evidence type="ECO:0000256" key="2">
    <source>
        <dbReference type="ARBA" id="ARBA00010973"/>
    </source>
</evidence>
<accession>A0ABT1D7S9</accession>
<reference evidence="6 7" key="1">
    <citation type="submission" date="2021-12" db="EMBL/GenBank/DDBJ databases">
        <title>Siccirubricoccus leaddurans sp. nov., a high concentration Zn2+ tolerance bacterium.</title>
        <authorList>
            <person name="Cao Y."/>
        </authorList>
    </citation>
    <scope>NUCLEOTIDE SEQUENCE [LARGE SCALE GENOMIC DNA]</scope>
    <source>
        <strain evidence="6 7">KC 17139</strain>
    </source>
</reference>
<dbReference type="EMBL" id="JAFIRR010000086">
    <property type="protein sequence ID" value="MCO6417310.1"/>
    <property type="molecule type" value="Genomic_DNA"/>
</dbReference>
<evidence type="ECO:0000313" key="6">
    <source>
        <dbReference type="EMBL" id="MCO6417310.1"/>
    </source>
</evidence>
<feature type="domain" description="NodB homology" evidence="5">
    <location>
        <begin position="28"/>
        <end position="242"/>
    </location>
</feature>
<comment type="caution">
    <text evidence="6">The sequence shown here is derived from an EMBL/GenBank/DDBJ whole genome shotgun (WGS) entry which is preliminary data.</text>
</comment>
<gene>
    <name evidence="6" type="ORF">JYK14_14205</name>
</gene>
<evidence type="ECO:0000256" key="1">
    <source>
        <dbReference type="ARBA" id="ARBA00003236"/>
    </source>
</evidence>
<dbReference type="PANTHER" id="PTHR10587">
    <property type="entry name" value="GLYCOSYL TRANSFERASE-RELATED"/>
    <property type="match status" value="1"/>
</dbReference>
<comment type="similarity">
    <text evidence="2">Belongs to the polysaccharide deacetylase family.</text>
</comment>
<evidence type="ECO:0000256" key="4">
    <source>
        <dbReference type="ARBA" id="ARBA00032976"/>
    </source>
</evidence>
<evidence type="ECO:0000259" key="5">
    <source>
        <dbReference type="PROSITE" id="PS51677"/>
    </source>
</evidence>
<keyword evidence="7" id="KW-1185">Reference proteome</keyword>
<dbReference type="SUPFAM" id="SSF88713">
    <property type="entry name" value="Glycoside hydrolase/deacetylase"/>
    <property type="match status" value="1"/>
</dbReference>
<dbReference type="InterPro" id="IPR011330">
    <property type="entry name" value="Glyco_hydro/deAcase_b/a-brl"/>
</dbReference>
<evidence type="ECO:0000256" key="3">
    <source>
        <dbReference type="ARBA" id="ARBA00020071"/>
    </source>
</evidence>